<dbReference type="Proteomes" id="UP001056937">
    <property type="component" value="Chromosome 1"/>
</dbReference>
<dbReference type="EMBL" id="CP084930">
    <property type="protein sequence ID" value="USI71582.1"/>
    <property type="molecule type" value="Genomic_DNA"/>
</dbReference>
<protein>
    <submittedName>
        <fullName evidence="5">NUDIX hydrolase</fullName>
    </submittedName>
</protein>
<dbReference type="InterPro" id="IPR015797">
    <property type="entry name" value="NUDIX_hydrolase-like_dom_sf"/>
</dbReference>
<dbReference type="SUPFAM" id="SSF55811">
    <property type="entry name" value="Nudix"/>
    <property type="match status" value="1"/>
</dbReference>
<comment type="cofactor">
    <cofactor evidence="1">
        <name>Mg(2+)</name>
        <dbReference type="ChEBI" id="CHEBI:18420"/>
    </cofactor>
</comment>
<dbReference type="GO" id="GO:0016787">
    <property type="term" value="F:hydrolase activity"/>
    <property type="evidence" value="ECO:0007669"/>
    <property type="project" value="UniProtKB-KW"/>
</dbReference>
<evidence type="ECO:0000313" key="6">
    <source>
        <dbReference type="Proteomes" id="UP001056937"/>
    </source>
</evidence>
<sequence length="162" mass="16935">MKITMASVHIQSESAGSIRRPIAATIAAFIKGESVLLVRRANPPDAGRWGFPGGKIEFGEMIGAAAIRELFEETGIVAEAGPVFTAVDALDGEPGAKAHAHYVLIAVLCRWLSGEPEAGDDALEAAWHDLDGLEDAGLAMSFGVAEVARQAAALAAFDDDHL</sequence>
<organism evidence="5 6">
    <name type="scientific">Sphingomonas morindae</name>
    <dbReference type="NCBI Taxonomy" id="1541170"/>
    <lineage>
        <taxon>Bacteria</taxon>
        <taxon>Pseudomonadati</taxon>
        <taxon>Pseudomonadota</taxon>
        <taxon>Alphaproteobacteria</taxon>
        <taxon>Sphingomonadales</taxon>
        <taxon>Sphingomonadaceae</taxon>
        <taxon>Sphingomonas</taxon>
    </lineage>
</organism>
<evidence type="ECO:0000256" key="2">
    <source>
        <dbReference type="ARBA" id="ARBA00022801"/>
    </source>
</evidence>
<evidence type="ECO:0000256" key="3">
    <source>
        <dbReference type="RuleBase" id="RU003476"/>
    </source>
</evidence>
<dbReference type="PRINTS" id="PR00502">
    <property type="entry name" value="NUDIXFAMILY"/>
</dbReference>
<dbReference type="PROSITE" id="PS51462">
    <property type="entry name" value="NUDIX"/>
    <property type="match status" value="1"/>
</dbReference>
<name>A0ABY4X404_9SPHN</name>
<dbReference type="InterPro" id="IPR020084">
    <property type="entry name" value="NUDIX_hydrolase_CS"/>
</dbReference>
<evidence type="ECO:0000256" key="1">
    <source>
        <dbReference type="ARBA" id="ARBA00001946"/>
    </source>
</evidence>
<dbReference type="InterPro" id="IPR020476">
    <property type="entry name" value="Nudix_hydrolase"/>
</dbReference>
<dbReference type="PROSITE" id="PS00893">
    <property type="entry name" value="NUDIX_BOX"/>
    <property type="match status" value="1"/>
</dbReference>
<evidence type="ECO:0000259" key="4">
    <source>
        <dbReference type="PROSITE" id="PS51462"/>
    </source>
</evidence>
<keyword evidence="2 3" id="KW-0378">Hydrolase</keyword>
<dbReference type="PANTHER" id="PTHR43736">
    <property type="entry name" value="ADP-RIBOSE PYROPHOSPHATASE"/>
    <property type="match status" value="1"/>
</dbReference>
<proteinExistence type="inferred from homology"/>
<dbReference type="RefSeq" id="WP_252165395.1">
    <property type="nucleotide sequence ID" value="NZ_CP084930.1"/>
</dbReference>
<dbReference type="Pfam" id="PF00293">
    <property type="entry name" value="NUDIX"/>
    <property type="match status" value="1"/>
</dbReference>
<feature type="domain" description="Nudix hydrolase" evidence="4">
    <location>
        <begin position="19"/>
        <end position="152"/>
    </location>
</feature>
<dbReference type="InterPro" id="IPR000086">
    <property type="entry name" value="NUDIX_hydrolase_dom"/>
</dbReference>
<dbReference type="Gene3D" id="3.90.79.10">
    <property type="entry name" value="Nucleoside Triphosphate Pyrophosphohydrolase"/>
    <property type="match status" value="1"/>
</dbReference>
<dbReference type="CDD" id="cd04673">
    <property type="entry name" value="NUDIX_ADPRase"/>
    <property type="match status" value="1"/>
</dbReference>
<gene>
    <name evidence="5" type="ORF">LHA26_09555</name>
</gene>
<comment type="similarity">
    <text evidence="3">Belongs to the Nudix hydrolase family.</text>
</comment>
<reference evidence="5" key="1">
    <citation type="journal article" date="2022" name="Toxins">
        <title>Genomic Analysis of Sphingopyxis sp. USTB-05 for Biodegrading Cyanobacterial Hepatotoxins.</title>
        <authorList>
            <person name="Liu C."/>
            <person name="Xu Q."/>
            <person name="Zhao Z."/>
            <person name="Zhang H."/>
            <person name="Liu X."/>
            <person name="Yin C."/>
            <person name="Liu Y."/>
            <person name="Yan H."/>
        </authorList>
    </citation>
    <scope>NUCLEOTIDE SEQUENCE</scope>
    <source>
        <strain evidence="5">NBD5</strain>
    </source>
</reference>
<keyword evidence="6" id="KW-1185">Reference proteome</keyword>
<evidence type="ECO:0000313" key="5">
    <source>
        <dbReference type="EMBL" id="USI71582.1"/>
    </source>
</evidence>
<dbReference type="PANTHER" id="PTHR43736:SF1">
    <property type="entry name" value="DIHYDRONEOPTERIN TRIPHOSPHATE DIPHOSPHATASE"/>
    <property type="match status" value="1"/>
</dbReference>
<accession>A0ABY4X404</accession>